<feature type="compositionally biased region" description="Low complexity" evidence="4">
    <location>
        <begin position="1921"/>
        <end position="1935"/>
    </location>
</feature>
<dbReference type="InterPro" id="IPR000873">
    <property type="entry name" value="AMP-dep_synth/lig_dom"/>
</dbReference>
<dbReference type="InterPro" id="IPR029058">
    <property type="entry name" value="AB_hydrolase_fold"/>
</dbReference>
<dbReference type="PANTHER" id="PTHR45527:SF1">
    <property type="entry name" value="FATTY ACID SYNTHASE"/>
    <property type="match status" value="1"/>
</dbReference>
<dbReference type="STRING" id="1437874.CSPHI_01635"/>
<comment type="cofactor">
    <cofactor evidence="1">
        <name>pantetheine 4'-phosphate</name>
        <dbReference type="ChEBI" id="CHEBI:47942"/>
    </cofactor>
</comment>
<dbReference type="InterPro" id="IPR023213">
    <property type="entry name" value="CAT-like_dom_sf"/>
</dbReference>
<dbReference type="InterPro" id="IPR036736">
    <property type="entry name" value="ACP-like_sf"/>
</dbReference>
<dbReference type="PROSITE" id="PS00455">
    <property type="entry name" value="AMP_BINDING"/>
    <property type="match status" value="1"/>
</dbReference>
<evidence type="ECO:0000256" key="4">
    <source>
        <dbReference type="SAM" id="MobiDB-lite"/>
    </source>
</evidence>
<dbReference type="InterPro" id="IPR042099">
    <property type="entry name" value="ANL_N_sf"/>
</dbReference>
<dbReference type="GO" id="GO:0003824">
    <property type="term" value="F:catalytic activity"/>
    <property type="evidence" value="ECO:0007669"/>
    <property type="project" value="InterPro"/>
</dbReference>
<dbReference type="InterPro" id="IPR045851">
    <property type="entry name" value="AMP-bd_C_sf"/>
</dbReference>
<dbReference type="SUPFAM" id="SSF56801">
    <property type="entry name" value="Acetyl-CoA synthetase-like"/>
    <property type="match status" value="1"/>
</dbReference>
<feature type="domain" description="Carrier" evidence="5">
    <location>
        <begin position="1937"/>
        <end position="2010"/>
    </location>
</feature>
<evidence type="ECO:0000313" key="6">
    <source>
        <dbReference type="EMBL" id="APT89998.1"/>
    </source>
</evidence>
<dbReference type="Pfam" id="PF00501">
    <property type="entry name" value="AMP-binding"/>
    <property type="match status" value="1"/>
</dbReference>
<dbReference type="InterPro" id="IPR009081">
    <property type="entry name" value="PP-bd_ACP"/>
</dbReference>
<name>A0A1L7CW05_9CORY</name>
<organism evidence="6 7">
    <name type="scientific">Corynebacterium sphenisci DSM 44792</name>
    <dbReference type="NCBI Taxonomy" id="1437874"/>
    <lineage>
        <taxon>Bacteria</taxon>
        <taxon>Bacillati</taxon>
        <taxon>Actinomycetota</taxon>
        <taxon>Actinomycetes</taxon>
        <taxon>Mycobacteriales</taxon>
        <taxon>Corynebacteriaceae</taxon>
        <taxon>Corynebacterium</taxon>
    </lineage>
</organism>
<dbReference type="SUPFAM" id="SSF52777">
    <property type="entry name" value="CoA-dependent acyltransferases"/>
    <property type="match status" value="5"/>
</dbReference>
<dbReference type="InterPro" id="IPR001031">
    <property type="entry name" value="Thioesterase"/>
</dbReference>
<dbReference type="GO" id="GO:0005829">
    <property type="term" value="C:cytosol"/>
    <property type="evidence" value="ECO:0007669"/>
    <property type="project" value="TreeGrafter"/>
</dbReference>
<keyword evidence="2" id="KW-0596">Phosphopantetheine</keyword>
<dbReference type="Pfam" id="PF13193">
    <property type="entry name" value="AMP-binding_C"/>
    <property type="match status" value="1"/>
</dbReference>
<dbReference type="Gene3D" id="3.30.300.30">
    <property type="match status" value="1"/>
</dbReference>
<dbReference type="Proteomes" id="UP000185469">
    <property type="component" value="Chromosome"/>
</dbReference>
<evidence type="ECO:0000259" key="5">
    <source>
        <dbReference type="PROSITE" id="PS50075"/>
    </source>
</evidence>
<proteinExistence type="predicted"/>
<evidence type="ECO:0000313" key="7">
    <source>
        <dbReference type="Proteomes" id="UP000185469"/>
    </source>
</evidence>
<dbReference type="InterPro" id="IPR020806">
    <property type="entry name" value="PKS_PP-bd"/>
</dbReference>
<keyword evidence="7" id="KW-1185">Reference proteome</keyword>
<dbReference type="Gene3D" id="1.10.1200.10">
    <property type="entry name" value="ACP-like"/>
    <property type="match status" value="1"/>
</dbReference>
<feature type="region of interest" description="Disordered" evidence="4">
    <location>
        <begin position="1902"/>
        <end position="1936"/>
    </location>
</feature>
<dbReference type="KEGG" id="csph:CSPHI_01635"/>
<dbReference type="Pfam" id="PF00550">
    <property type="entry name" value="PP-binding"/>
    <property type="match status" value="2"/>
</dbReference>
<dbReference type="Pfam" id="PF00975">
    <property type="entry name" value="Thioesterase"/>
    <property type="match status" value="1"/>
</dbReference>
<dbReference type="GO" id="GO:0043041">
    <property type="term" value="P:amino acid activation for nonribosomal peptide biosynthetic process"/>
    <property type="evidence" value="ECO:0007669"/>
    <property type="project" value="TreeGrafter"/>
</dbReference>
<keyword evidence="3" id="KW-0597">Phosphoprotein</keyword>
<dbReference type="Gene3D" id="3.30.559.30">
    <property type="entry name" value="Nonribosomal peptide synthetase, condensation domain"/>
    <property type="match status" value="2"/>
</dbReference>
<dbReference type="RefSeq" id="WP_075691201.1">
    <property type="nucleotide sequence ID" value="NZ_CP009248.1"/>
</dbReference>
<protein>
    <recommendedName>
        <fullName evidence="5">Carrier domain-containing protein</fullName>
    </recommendedName>
</protein>
<dbReference type="InterPro" id="IPR001242">
    <property type="entry name" value="Condensation_dom"/>
</dbReference>
<dbReference type="InterPro" id="IPR006162">
    <property type="entry name" value="Ppantetheine_attach_site"/>
</dbReference>
<dbReference type="Gene3D" id="3.40.50.12780">
    <property type="entry name" value="N-terminal domain of ligase-like"/>
    <property type="match status" value="1"/>
</dbReference>
<dbReference type="Gene3D" id="3.30.559.10">
    <property type="entry name" value="Chloramphenicol acetyltransferase-like domain"/>
    <property type="match status" value="3"/>
</dbReference>
<dbReference type="GO" id="GO:0044550">
    <property type="term" value="P:secondary metabolite biosynthetic process"/>
    <property type="evidence" value="ECO:0007669"/>
    <property type="project" value="TreeGrafter"/>
</dbReference>
<dbReference type="PROSITE" id="PS50075">
    <property type="entry name" value="CARRIER"/>
    <property type="match status" value="1"/>
</dbReference>
<accession>A0A1L7CW05</accession>
<evidence type="ECO:0000256" key="3">
    <source>
        <dbReference type="ARBA" id="ARBA00022553"/>
    </source>
</evidence>
<dbReference type="InterPro" id="IPR020845">
    <property type="entry name" value="AMP-binding_CS"/>
</dbReference>
<dbReference type="SUPFAM" id="SSF47336">
    <property type="entry name" value="ACP-like"/>
    <property type="match status" value="2"/>
</dbReference>
<dbReference type="SUPFAM" id="SSF53474">
    <property type="entry name" value="alpha/beta-Hydrolases"/>
    <property type="match status" value="1"/>
</dbReference>
<gene>
    <name evidence="6" type="ORF">CSPHI_01635</name>
</gene>
<dbReference type="PROSITE" id="PS00012">
    <property type="entry name" value="PHOSPHOPANTETHEINE"/>
    <property type="match status" value="1"/>
</dbReference>
<dbReference type="SMART" id="SM00823">
    <property type="entry name" value="PKS_PP"/>
    <property type="match status" value="2"/>
</dbReference>
<evidence type="ECO:0000256" key="1">
    <source>
        <dbReference type="ARBA" id="ARBA00001957"/>
    </source>
</evidence>
<sequence length="2262" mass="227464">MAQHPEHTVRPDAVALPLTAAQQAIVDACGLAGHPGHYIVGEVLELTGAGIDPDRVAAAVAATAAEAEVLRLRLRERDGAWTQEVAPEPPPAPEPVDLRAAPDPRALAAAVVDAERAGLAEATADLAGVPLSRYRLLRLAEDELWCVQLYHHVAVDGYSAHLLTRRIAEHHRALVAGTAPRPPRFAPIADLVAADRAYAAGAEHAADRRFWVGRLAAAPVAAGREDQVGDGAAAMTTVRTLDPAARGRLTELARAHRVGWTDLVLAAHAALLRRITGQPEVTIAMPMLARTTPAALRTPLMLVNMLPLTVPVDPEAPLVELAAAIRAELAAIRPHSRFPGSALARAAGRPEAAALLHGMGANVKAFDARFDFGGPAARLRNVAGGPPEDLVLVVAPAPDGSVDLAFEHDPRNTPPELAAGRLDRIRAILDGACADPAAPVGALGAGTGARWRAAAPGKPAGSPAPSAAERIDALAGGDPGRAALVVEAADGSGAELRMSAAELLAAVRALARRVRAGAPRGAVVAVTARRSAEQVIALLACLHAGRTAVVADPGGGARTDAVLAAADPALVLDDAALAGARHPDPAAAGPRDWPDPDPEEIAYLMFTSGSTGTPKGVRVPHRALAALLAGHAAGLHPEVLAALPAGTAPAVGHTAPLHFDAAIDQLAWLFAGARVHLLPEALLLAPAACAGRLAAAGIGILDATPSLLAPLLELGLLERCPDLAAILCGGEPMPQDLWDRLAAAGVAAWNLYGPTEATVDALAARVRPGPVHLGEPVPGMTAAAVDLDGAEVPPGEWGELVLAGPQIAAGYLGADAAAFGVLETAGGAAAPAYRTGDRVRREPGRGWVFGGRLDDQLEVRGHRVEPGEVEALLRGAPGVADAAAAADAAGGATRLVAAVRPADPADAAPAAAAALARRVTADLARHAPAWLVPGGIAVVDRLPVTAQGKTDRRAVAALVAAAAGDPAAGPRDEAGRFLAAEIGAVLGVDPDRVRLDLDFISGGGDSIAALRVAAACARAGRRLDAAELLGPAPLAELAARLPGPGAAAGADPGPGAAGPLGRVPADPARVGAGGCWTTLVEPDRPVPARALAAAAGDLVASYGALRAIAAGPAGAPGELLVPRTPAAAAERIGAGCVDQAPAGAGPGELLALARAGVDPGRGRMWRLARAADGRRIAVAAHPAALDAESFAMLLRRLRARLVAGAAVDPVDARPTWRGAAVAAAGAAPRRPDPAAGGDGGGAGAVAAVELPPAVAAAAAAGGPIAEAYRCDPRACCAAAARLAGAHPVQVAVRPPWAAGVLGALAAPRVLPAAEPAPTARADDPDRARRVLLDTKERLLAGPGDAGPAAVTVEVIDEPVAEAPGPAGMARITVVLPGPGAARPTGRVLVAGLDPEPARALAEAVARSLGVLAAAARLCPGASPADLRGLLDQDRIDAHEARLGPLADAFGTTPMQRALLARRTAAGPGGGYVVAAGIDLHGPVDPGRLRAAFAALMRRHPVLRAGFDPEAPGGPLHLIPRRAAPPWRTLDLRDLPEEAGLAAAAAVQRDYAARDIDVTAPPLLAATLVLLPGERSRLVLGNHHLLTDGWSTPVLLRDLLELYHGRDPQPARPADFADHVARIAARDAAADRARWSRLLADLPGGTLLSVAAPPEAGEAPAALADLDWPADAPDRAEVAARIAEAAPAGTATVLPVPLPAATAAALPERARELGLTPATLVQAAWAVALAGALGLRDVVFGVTLAGRDPALPGVEATVGMFITTLPMRLRVDPAATLAELAADAAGMGRELAGLQATALPEAEAAGGVGPLFDSVVVHDNHPVADGDPDADPAAESPRVGRVLTSGRAEVPLAVVAPPGEDAGLGVAHEPELISPRVAVALAGRLARALTALVADPAAPTGPLLGDPEVATPGAAPEPAPAAPVAEAAPTADAAAGEPDRGAIADTIAEAMAGLLGRPVAAGDNFFTIGGDSLAAMRLLGRLRPRLPELTVVQIVEGGSPREIAARLGGDGAGARLLAPLRGGFGAPLVCVHPAGGVALPFTPLAATLPWPTPVAGISLPAPRPEVPDLAGLAERYVEALRRELPEGPYRLLGYSFGGQVAHAMAARLQAAGAEVDFLGVLDAYPCGHGPGVGEPDAELRERLAAAEAGELPAAEIAAVAGIPPAAAARAAAAGVDIAGNLLYCGRLLRTATPVRYEGEVAVVAATRPSPGAPAADGWDPIAAWRGEPGITAVHATRLDLDHAGLVGEDGAAQVAAFLAGLRP</sequence>
<dbReference type="EMBL" id="CP009248">
    <property type="protein sequence ID" value="APT89998.1"/>
    <property type="molecule type" value="Genomic_DNA"/>
</dbReference>
<dbReference type="OrthoDB" id="4501954at2"/>
<dbReference type="GO" id="GO:0031177">
    <property type="term" value="F:phosphopantetheine binding"/>
    <property type="evidence" value="ECO:0007669"/>
    <property type="project" value="InterPro"/>
</dbReference>
<dbReference type="PANTHER" id="PTHR45527">
    <property type="entry name" value="NONRIBOSOMAL PEPTIDE SYNTHETASE"/>
    <property type="match status" value="1"/>
</dbReference>
<dbReference type="GO" id="GO:0008610">
    <property type="term" value="P:lipid biosynthetic process"/>
    <property type="evidence" value="ECO:0007669"/>
    <property type="project" value="UniProtKB-ARBA"/>
</dbReference>
<dbReference type="Gene3D" id="3.40.50.1820">
    <property type="entry name" value="alpha/beta hydrolase"/>
    <property type="match status" value="1"/>
</dbReference>
<dbReference type="InterPro" id="IPR025110">
    <property type="entry name" value="AMP-bd_C"/>
</dbReference>
<evidence type="ECO:0000256" key="2">
    <source>
        <dbReference type="ARBA" id="ARBA00022450"/>
    </source>
</evidence>
<dbReference type="Pfam" id="PF00668">
    <property type="entry name" value="Condensation"/>
    <property type="match status" value="2"/>
</dbReference>
<dbReference type="UniPathway" id="UPA00011"/>
<reference evidence="6 7" key="1">
    <citation type="submission" date="2014-08" db="EMBL/GenBank/DDBJ databases">
        <title>Complete genome sequence of Corynebacterium sphenisci CECT 5990(T) (=DSM 44792(T)), isolated from healthy wild penguins.</title>
        <authorList>
            <person name="Ruckert C."/>
            <person name="Albersmeier A."/>
            <person name="Winkler A."/>
            <person name="Kalinowski J."/>
        </authorList>
    </citation>
    <scope>NUCLEOTIDE SEQUENCE [LARGE SCALE GENOMIC DNA]</scope>
    <source>
        <strain evidence="6 7">DSM 44792</strain>
    </source>
</reference>